<keyword evidence="6" id="KW-0677">Repeat</keyword>
<comment type="subcellular location">
    <subcellularLocation>
        <location evidence="1 7">Cytoplasm</location>
    </subcellularLocation>
</comment>
<dbReference type="GO" id="GO:0031047">
    <property type="term" value="P:regulatory ncRNA-mediated gene silencing"/>
    <property type="evidence" value="ECO:0007669"/>
    <property type="project" value="UniProtKB-UniRule"/>
</dbReference>
<evidence type="ECO:0000256" key="3">
    <source>
        <dbReference type="ARBA" id="ARBA00014651"/>
    </source>
</evidence>
<dbReference type="GO" id="GO:0005829">
    <property type="term" value="C:cytosol"/>
    <property type="evidence" value="ECO:0007669"/>
    <property type="project" value="UniProtKB-UniRule"/>
</dbReference>
<dbReference type="AlphaFoldDB" id="A0A1L7XD11"/>
<evidence type="ECO:0000256" key="8">
    <source>
        <dbReference type="SAM" id="MobiDB-lite"/>
    </source>
</evidence>
<feature type="domain" description="Tudor" evidence="9">
    <location>
        <begin position="802"/>
        <end position="862"/>
    </location>
</feature>
<organism evidence="11 12">
    <name type="scientific">Phialocephala subalpina</name>
    <dbReference type="NCBI Taxonomy" id="576137"/>
    <lineage>
        <taxon>Eukaryota</taxon>
        <taxon>Fungi</taxon>
        <taxon>Dikarya</taxon>
        <taxon>Ascomycota</taxon>
        <taxon>Pezizomycotina</taxon>
        <taxon>Leotiomycetes</taxon>
        <taxon>Helotiales</taxon>
        <taxon>Mollisiaceae</taxon>
        <taxon>Phialocephala</taxon>
        <taxon>Phialocephala fortinii species complex</taxon>
    </lineage>
</organism>
<evidence type="ECO:0000256" key="7">
    <source>
        <dbReference type="PIRNR" id="PIRNR017179"/>
    </source>
</evidence>
<name>A0A1L7XD11_9HELO</name>
<proteinExistence type="predicted"/>
<accession>A0A1L7XD11</accession>
<dbReference type="Pfam" id="PF00567">
    <property type="entry name" value="TUDOR"/>
    <property type="match status" value="1"/>
</dbReference>
<dbReference type="GO" id="GO:0005634">
    <property type="term" value="C:nucleus"/>
    <property type="evidence" value="ECO:0007669"/>
    <property type="project" value="TreeGrafter"/>
</dbReference>
<dbReference type="GO" id="GO:0031332">
    <property type="term" value="C:RNAi effector complex"/>
    <property type="evidence" value="ECO:0007669"/>
    <property type="project" value="InterPro"/>
</dbReference>
<dbReference type="PANTHER" id="PTHR12302:SF2">
    <property type="entry name" value="STAPHYLOCOCCAL NUCLEASE DOMAIN-CONTAINING PROTEIN 1"/>
    <property type="match status" value="1"/>
</dbReference>
<feature type="domain" description="TNase-like" evidence="10">
    <location>
        <begin position="274"/>
        <end position="417"/>
    </location>
</feature>
<feature type="domain" description="TNase-like" evidence="10">
    <location>
        <begin position="593"/>
        <end position="724"/>
    </location>
</feature>
<dbReference type="InterPro" id="IPR002999">
    <property type="entry name" value="Tudor"/>
</dbReference>
<protein>
    <recommendedName>
        <fullName evidence="2">Probable endonuclease LCL3</fullName>
    </recommendedName>
    <alternativeName>
        <fullName evidence="3">Probable endonuclease lcl3</fullName>
    </alternativeName>
</protein>
<evidence type="ECO:0000313" key="11">
    <source>
        <dbReference type="EMBL" id="CZR62930.1"/>
    </source>
</evidence>
<dbReference type="GO" id="GO:0003723">
    <property type="term" value="F:RNA binding"/>
    <property type="evidence" value="ECO:0007669"/>
    <property type="project" value="UniProtKB-UniRule"/>
</dbReference>
<dbReference type="FunFam" id="2.40.50.90:FF:000001">
    <property type="entry name" value="Staphylococcal nuclease domain-containing protein"/>
    <property type="match status" value="1"/>
</dbReference>
<dbReference type="Gene3D" id="2.40.50.90">
    <property type="match status" value="5"/>
</dbReference>
<dbReference type="SUPFAM" id="SSF63748">
    <property type="entry name" value="Tudor/PWWP/MBT"/>
    <property type="match status" value="1"/>
</dbReference>
<evidence type="ECO:0000256" key="5">
    <source>
        <dbReference type="ARBA" id="ARBA00022553"/>
    </source>
</evidence>
<evidence type="ECO:0000259" key="9">
    <source>
        <dbReference type="PROSITE" id="PS50304"/>
    </source>
</evidence>
<evidence type="ECO:0000313" key="12">
    <source>
        <dbReference type="Proteomes" id="UP000184330"/>
    </source>
</evidence>
<dbReference type="STRING" id="576137.A0A1L7XD11"/>
<reference evidence="11 12" key="1">
    <citation type="submission" date="2016-03" db="EMBL/GenBank/DDBJ databases">
        <authorList>
            <person name="Ploux O."/>
        </authorList>
    </citation>
    <scope>NUCLEOTIDE SEQUENCE [LARGE SCALE GENOMIC DNA]</scope>
    <source>
        <strain evidence="11 12">UAMH 11012</strain>
    </source>
</reference>
<dbReference type="InterPro" id="IPR016685">
    <property type="entry name" value="Silence_cplx_Nase-comp_TudorSN"/>
</dbReference>
<evidence type="ECO:0000259" key="10">
    <source>
        <dbReference type="PROSITE" id="PS50830"/>
    </source>
</evidence>
<dbReference type="PANTHER" id="PTHR12302">
    <property type="entry name" value="EBNA2 BINDING PROTEIN P100"/>
    <property type="match status" value="1"/>
</dbReference>
<evidence type="ECO:0000256" key="1">
    <source>
        <dbReference type="ARBA" id="ARBA00004496"/>
    </source>
</evidence>
<evidence type="ECO:0000256" key="6">
    <source>
        <dbReference type="ARBA" id="ARBA00022737"/>
    </source>
</evidence>
<dbReference type="Pfam" id="PF00565">
    <property type="entry name" value="SNase"/>
    <property type="match status" value="4"/>
</dbReference>
<dbReference type="CDD" id="cd00175">
    <property type="entry name" value="SNc"/>
    <property type="match status" value="2"/>
</dbReference>
<dbReference type="InterPro" id="IPR016071">
    <property type="entry name" value="Staphylococal_nuclease_OB-fold"/>
</dbReference>
<dbReference type="PROSITE" id="PS50304">
    <property type="entry name" value="TUDOR"/>
    <property type="match status" value="1"/>
</dbReference>
<dbReference type="PROSITE" id="PS50830">
    <property type="entry name" value="TNASE_3"/>
    <property type="match status" value="4"/>
</dbReference>
<feature type="compositionally biased region" description="Pro residues" evidence="8">
    <location>
        <begin position="43"/>
        <end position="68"/>
    </location>
</feature>
<dbReference type="InterPro" id="IPR035437">
    <property type="entry name" value="SNase_OB-fold_sf"/>
</dbReference>
<evidence type="ECO:0000256" key="4">
    <source>
        <dbReference type="ARBA" id="ARBA00022490"/>
    </source>
</evidence>
<dbReference type="GO" id="GO:0006402">
    <property type="term" value="P:mRNA catabolic process"/>
    <property type="evidence" value="ECO:0007669"/>
    <property type="project" value="UniProtKB-UniRule"/>
</dbReference>
<dbReference type="FunFam" id="2.40.50.90:FF:000030">
    <property type="entry name" value="Transcription factor (Snd1/p100), putative"/>
    <property type="match status" value="1"/>
</dbReference>
<dbReference type="SUPFAM" id="SSF50199">
    <property type="entry name" value="Staphylococcal nuclease"/>
    <property type="match status" value="5"/>
</dbReference>
<dbReference type="SMART" id="SM00333">
    <property type="entry name" value="TUDOR"/>
    <property type="match status" value="1"/>
</dbReference>
<dbReference type="Gene3D" id="2.30.30.140">
    <property type="match status" value="1"/>
</dbReference>
<dbReference type="FunFam" id="2.30.30.140:FF:000018">
    <property type="entry name" value="Serine/threonine-protein kinase 31"/>
    <property type="match status" value="1"/>
</dbReference>
<dbReference type="Proteomes" id="UP000184330">
    <property type="component" value="Unassembled WGS sequence"/>
</dbReference>
<dbReference type="PIRSF" id="PIRSF017179">
    <property type="entry name" value="RISC-Tudor-SN"/>
    <property type="match status" value="1"/>
</dbReference>
<keyword evidence="4 7" id="KW-0963">Cytoplasm</keyword>
<feature type="compositionally biased region" description="Low complexity" evidence="8">
    <location>
        <begin position="28"/>
        <end position="37"/>
    </location>
</feature>
<gene>
    <name evidence="11" type="ORF">PAC_12827</name>
</gene>
<feature type="domain" description="TNase-like" evidence="10">
    <location>
        <begin position="427"/>
        <end position="564"/>
    </location>
</feature>
<dbReference type="GO" id="GO:0004518">
    <property type="term" value="F:nuclease activity"/>
    <property type="evidence" value="ECO:0007669"/>
    <property type="project" value="TreeGrafter"/>
</dbReference>
<feature type="domain" description="TNase-like" evidence="10">
    <location>
        <begin position="108"/>
        <end position="247"/>
    </location>
</feature>
<dbReference type="FunFam" id="2.40.50.90:FF:000010">
    <property type="entry name" value="Ribonuclease"/>
    <property type="match status" value="1"/>
</dbReference>
<sequence>MPVFTHKIGYATNQRSNGRKTSAESKSSRSTSSSSSANKIAPFPAPKPTIEPFPPPKPTIEPFPAPGPTIEPFPAPKDFIEPFPAPKTPPTGKKGQPNVPPADYKNMVLQAAKVKSVLSGDSVILCSQTNPDNEKTLSLAYCTSPHLKKEGDEPWAFQSRDALRKLVVGVNVQFSVLYTIPNTKREYGLIYLNDGRRLPEEMVKAGWLKLREDAGRKEDTPEAAKQLAELRLLEAKARADDLGLWQTNAPGNGRIDVQHDMGDSQAFLDEWKGKEVRGIVERVLSGDRMLVRLLVSPTKHYQLMTLVAGIRAPTTQRVNPSNGQVQPAEEYGDDARKFVESRLLQREVNIEILGLSPQGQLIATVKHPRHGTIARHILEAGYARCSDFHSTMLGAGMAELREAEKVAQQSKKNVHKDHVAKASTQGGNLEAQVTKVFSADVIFVQNRAGVEKRINLSSIRGPRQNEAAEAPFRDDAKEFLRKKVIGKKVRLSIDGTRPANGQYDAKEVATITMNDKNINLLLVQEGWCSVVRHKRDDSDRAPNYDELLAAEEVAKKDGKGMWSGKPAKAKQYTDASESLKAAKLQLGSLQRQKKIPAIVDFVKGGSRFTVLIPRESIKITLVLGGIRAPKSARGPNDKAEKGGQEAHDLASKRLTQRDVEIDIHNIDKVGGFVGDLYINKESFAKILVEEGLATVWATQGEASANELSAAEQRAKNDRKGIWSDWDPSTEGVEADEPVNGTNGDAVVPRAKDLRNVVITHMDENGKLKLQQIGTGTSALETMMAQFKSFHLNPSNNKGLDGPPKTGEYVAAKFTEDGQWYRARVRSNDRTAKEAEVVYVDYGNSEKIPWSRLRPLSQPQFQPASLRPQAVDAVLSLLQFPTNKDYLNDAISFIQEITAGKELMANVDFTDKDGTLYVTLGEASATESINAEIVAEGHAMVPKKLKGWERGMPDVLELLNEKQDEAINGRRGLWEYGDLRDD</sequence>
<dbReference type="SMART" id="SM00318">
    <property type="entry name" value="SNc"/>
    <property type="match status" value="4"/>
</dbReference>
<keyword evidence="5" id="KW-0597">Phosphoprotein</keyword>
<keyword evidence="12" id="KW-1185">Reference proteome</keyword>
<feature type="region of interest" description="Disordered" evidence="8">
    <location>
        <begin position="1"/>
        <end position="68"/>
    </location>
</feature>
<dbReference type="OrthoDB" id="10023235at2759"/>
<dbReference type="EMBL" id="FJOG01000022">
    <property type="protein sequence ID" value="CZR62930.1"/>
    <property type="molecule type" value="Genomic_DNA"/>
</dbReference>
<evidence type="ECO:0000256" key="2">
    <source>
        <dbReference type="ARBA" id="ARBA00013404"/>
    </source>
</evidence>